<reference evidence="2" key="1">
    <citation type="journal article" date="2019" name="Int. J. Syst. Evol. Microbiol.">
        <title>The Global Catalogue of Microorganisms (GCM) 10K type strain sequencing project: providing services to taxonomists for standard genome sequencing and annotation.</title>
        <authorList>
            <consortium name="The Broad Institute Genomics Platform"/>
            <consortium name="The Broad Institute Genome Sequencing Center for Infectious Disease"/>
            <person name="Wu L."/>
            <person name="Ma J."/>
        </authorList>
    </citation>
    <scope>NUCLEOTIDE SEQUENCE [LARGE SCALE GENOMIC DNA]</scope>
    <source>
        <strain evidence="2">JCM 4816</strain>
    </source>
</reference>
<protein>
    <submittedName>
        <fullName evidence="1">Uncharacterized protein</fullName>
    </submittedName>
</protein>
<organism evidence="1 2">
    <name type="scientific">Streptomyces prasinosporus</name>
    <dbReference type="NCBI Taxonomy" id="68256"/>
    <lineage>
        <taxon>Bacteria</taxon>
        <taxon>Bacillati</taxon>
        <taxon>Actinomycetota</taxon>
        <taxon>Actinomycetes</taxon>
        <taxon>Kitasatosporales</taxon>
        <taxon>Streptomycetaceae</taxon>
        <taxon>Streptomyces</taxon>
        <taxon>Streptomyces albogriseolus group</taxon>
    </lineage>
</organism>
<comment type="caution">
    <text evidence="1">The sequence shown here is derived from an EMBL/GenBank/DDBJ whole genome shotgun (WGS) entry which is preliminary data.</text>
</comment>
<keyword evidence="2" id="KW-1185">Reference proteome</keyword>
<evidence type="ECO:0000313" key="2">
    <source>
        <dbReference type="Proteomes" id="UP001501455"/>
    </source>
</evidence>
<gene>
    <name evidence="1" type="ORF">GCM10019016_024930</name>
</gene>
<name>A0ABP6TJK3_9ACTN</name>
<evidence type="ECO:0000313" key="1">
    <source>
        <dbReference type="EMBL" id="GAA3495393.1"/>
    </source>
</evidence>
<dbReference type="EMBL" id="BAAAXF010000018">
    <property type="protein sequence ID" value="GAA3495393.1"/>
    <property type="molecule type" value="Genomic_DNA"/>
</dbReference>
<sequence>MGLVAVTGSAPTPPPVVRMPALQRTACGTGLDNAAADAAGCLPGVAARNRVMCAPQRRQGHFTHFTHALGAAYLAPTAAELDDSCKSVGEALQEIEMRLRTYKAEGAEAEAAHQKVTRLCAGLDD</sequence>
<dbReference type="Proteomes" id="UP001501455">
    <property type="component" value="Unassembled WGS sequence"/>
</dbReference>
<accession>A0ABP6TJK3</accession>
<proteinExistence type="predicted"/>